<organism evidence="2 3">
    <name type="scientific">Heterodera schachtii</name>
    <name type="common">Sugarbeet cyst nematode worm</name>
    <name type="synonym">Tylenchus schachtii</name>
    <dbReference type="NCBI Taxonomy" id="97005"/>
    <lineage>
        <taxon>Eukaryota</taxon>
        <taxon>Metazoa</taxon>
        <taxon>Ecdysozoa</taxon>
        <taxon>Nematoda</taxon>
        <taxon>Chromadorea</taxon>
        <taxon>Rhabditida</taxon>
        <taxon>Tylenchina</taxon>
        <taxon>Tylenchomorpha</taxon>
        <taxon>Tylenchoidea</taxon>
        <taxon>Heteroderidae</taxon>
        <taxon>Heteroderinae</taxon>
        <taxon>Heterodera</taxon>
    </lineage>
</organism>
<keyword evidence="3" id="KW-1185">Reference proteome</keyword>
<proteinExistence type="predicted"/>
<protein>
    <submittedName>
        <fullName evidence="2">Uncharacterized protein</fullName>
    </submittedName>
</protein>
<dbReference type="Proteomes" id="UP001620645">
    <property type="component" value="Unassembled WGS sequence"/>
</dbReference>
<name>A0ABD2J5J6_HETSC</name>
<evidence type="ECO:0000313" key="3">
    <source>
        <dbReference type="Proteomes" id="UP001620645"/>
    </source>
</evidence>
<dbReference type="EMBL" id="JBICCN010000264">
    <property type="protein sequence ID" value="KAL3081738.1"/>
    <property type="molecule type" value="Genomic_DNA"/>
</dbReference>
<keyword evidence="1" id="KW-0472">Membrane</keyword>
<keyword evidence="1" id="KW-1133">Transmembrane helix</keyword>
<feature type="transmembrane region" description="Helical" evidence="1">
    <location>
        <begin position="54"/>
        <end position="75"/>
    </location>
</feature>
<gene>
    <name evidence="2" type="ORF">niasHS_011823</name>
</gene>
<reference evidence="2 3" key="1">
    <citation type="submission" date="2024-10" db="EMBL/GenBank/DDBJ databases">
        <authorList>
            <person name="Kim D."/>
        </authorList>
    </citation>
    <scope>NUCLEOTIDE SEQUENCE [LARGE SCALE GENOMIC DNA]</scope>
    <source>
        <strain evidence="2">Taebaek</strain>
    </source>
</reference>
<keyword evidence="1" id="KW-0812">Transmembrane</keyword>
<comment type="caution">
    <text evidence="2">The sequence shown here is derived from an EMBL/GenBank/DDBJ whole genome shotgun (WGS) entry which is preliminary data.</text>
</comment>
<accession>A0ABD2J5J6</accession>
<sequence length="181" mass="21085">MGKDKKGGYDPDIYGNWHYEEKPCACHCSYLRAKKFYRVECDFMNRGVKRLANAGRVALGVLSVPLLPLFFIPGFSQAVEFFVIEPQVQNVGQDITHTALEVHYECGICGQIAYRTYEIVCEDETSDRWGRYMKTYGDEPIFGIRTTDFDGIQRIDSMWKNYDFKYKNCKHWTGEMIGRIR</sequence>
<dbReference type="AlphaFoldDB" id="A0ABD2J5J6"/>
<evidence type="ECO:0000313" key="2">
    <source>
        <dbReference type="EMBL" id="KAL3081738.1"/>
    </source>
</evidence>
<evidence type="ECO:0000256" key="1">
    <source>
        <dbReference type="SAM" id="Phobius"/>
    </source>
</evidence>